<dbReference type="PANTHER" id="PTHR10668">
    <property type="entry name" value="PHYTOENE DEHYDROGENASE"/>
    <property type="match status" value="1"/>
</dbReference>
<gene>
    <name evidence="1" type="primary">thi4</name>
    <name evidence="1" type="ORF">MP11Mi_13700</name>
</gene>
<keyword evidence="1" id="KW-0808">Transferase</keyword>
<accession>A0AA97CTQ2</accession>
<dbReference type="Gene3D" id="3.50.50.60">
    <property type="entry name" value="FAD/NAD(P)-binding domain"/>
    <property type="match status" value="2"/>
</dbReference>
<name>A0AA97CTQ2_9ACTN</name>
<dbReference type="AlphaFoldDB" id="A0AA97CTQ2"/>
<protein>
    <submittedName>
        <fullName evidence="1">Thiamine thiazole synthase</fullName>
        <ecNumber evidence="1">2.4.2.59</ecNumber>
    </submittedName>
</protein>
<dbReference type="PANTHER" id="PTHR10668:SF105">
    <property type="entry name" value="DEHYDROGENASE-RELATED"/>
    <property type="match status" value="1"/>
</dbReference>
<reference evidence="1" key="1">
    <citation type="submission" date="2023-06" db="EMBL/GenBank/DDBJ databases">
        <title>Gordonia sp. nov. and Pseudochrobactrum sp. nov., two species isolated from the burying beetle Nicrophorus vespilloides.</title>
        <authorList>
            <person name="Poehlein A."/>
            <person name="Guzman J."/>
            <person name="Daniel R."/>
            <person name="Vilcinskas A."/>
        </authorList>
    </citation>
    <scope>NUCLEOTIDE SEQUENCE</scope>
    <source>
        <strain evidence="1">MP11Mi</strain>
    </source>
</reference>
<dbReference type="Pfam" id="PF13450">
    <property type="entry name" value="NAD_binding_8"/>
    <property type="match status" value="1"/>
</dbReference>
<proteinExistence type="predicted"/>
<dbReference type="RefSeq" id="WP_420041532.1">
    <property type="nucleotide sequence ID" value="NZ_CP128986.1"/>
</dbReference>
<dbReference type="EC" id="2.4.2.59" evidence="1"/>
<keyword evidence="1" id="KW-0328">Glycosyltransferase</keyword>
<dbReference type="GO" id="GO:0016757">
    <property type="term" value="F:glycosyltransferase activity"/>
    <property type="evidence" value="ECO:0007669"/>
    <property type="project" value="UniProtKB-KW"/>
</dbReference>
<dbReference type="SUPFAM" id="SSF51905">
    <property type="entry name" value="FAD/NAD(P)-binding domain"/>
    <property type="match status" value="1"/>
</dbReference>
<evidence type="ECO:0000313" key="1">
    <source>
        <dbReference type="EMBL" id="WOC12285.1"/>
    </source>
</evidence>
<dbReference type="EMBL" id="CP128986">
    <property type="protein sequence ID" value="WOC12285.1"/>
    <property type="molecule type" value="Genomic_DNA"/>
</dbReference>
<sequence length="470" mass="48988">MRDAFDAVIVGSGPNGLTAAATLARAGRRVLVLEAADTIGGGTRTDEFFGAGIRTDTCSVVHPTGLVSPAFTDLCLSEHGLTWLTPEVSLAHVGALDTVGIHRGSASAAMELGVDANRWRRLVQVPDPVGVAAQILSMPAAPRRCLLRTAVFGAAAVLPVDVLVRGFATRRGASMFAGIAAHAGRPLSAAGSSAAGLLLGMLADTGWPVAEGGSQSVADALVSVIVANGGQIETGCEVTDRGQLPTGCDLLFDTSPEVLMRLFADRLPRGYARALRRFAYGSGACKVDFVLSDPIPWSQRPDLMARTATFHLADDIAQISRTESDVAAGRITERPWVLGGEPTRIDPSRAPSRTHLAWAYCHVPAGCEVDVSDRIIAEISRRAPGFRDTIKDVRVSTAADLERHNANYVGGDINCGAASLTQLLARPVLSPTPQVTGIPGVYLCSSATAPGGGVHGMSGYRAARALLACE</sequence>
<dbReference type="InterPro" id="IPR036188">
    <property type="entry name" value="FAD/NAD-bd_sf"/>
</dbReference>
<organism evidence="1">
    <name type="scientific">Gordonia sp. MP11Mi</name>
    <dbReference type="NCBI Taxonomy" id="3022769"/>
    <lineage>
        <taxon>Bacteria</taxon>
        <taxon>Bacillati</taxon>
        <taxon>Actinomycetota</taxon>
        <taxon>Actinomycetes</taxon>
        <taxon>Mycobacteriales</taxon>
        <taxon>Gordoniaceae</taxon>
        <taxon>Gordonia</taxon>
    </lineage>
</organism>